<protein>
    <submittedName>
        <fullName evidence="1">Uncharacterized protein</fullName>
    </submittedName>
</protein>
<accession>A0AAN9SXI0</accession>
<keyword evidence="2" id="KW-1185">Reference proteome</keyword>
<dbReference type="AlphaFoldDB" id="A0AAN9SXI0"/>
<dbReference type="EMBL" id="JAYMYS010000001">
    <property type="protein sequence ID" value="KAK7410262.1"/>
    <property type="molecule type" value="Genomic_DNA"/>
</dbReference>
<gene>
    <name evidence="1" type="ORF">VNO78_00902</name>
</gene>
<evidence type="ECO:0000313" key="1">
    <source>
        <dbReference type="EMBL" id="KAK7410262.1"/>
    </source>
</evidence>
<comment type="caution">
    <text evidence="1">The sequence shown here is derived from an EMBL/GenBank/DDBJ whole genome shotgun (WGS) entry which is preliminary data.</text>
</comment>
<name>A0AAN9SXI0_PSOTE</name>
<organism evidence="1 2">
    <name type="scientific">Psophocarpus tetragonolobus</name>
    <name type="common">Winged bean</name>
    <name type="synonym">Dolichos tetragonolobus</name>
    <dbReference type="NCBI Taxonomy" id="3891"/>
    <lineage>
        <taxon>Eukaryota</taxon>
        <taxon>Viridiplantae</taxon>
        <taxon>Streptophyta</taxon>
        <taxon>Embryophyta</taxon>
        <taxon>Tracheophyta</taxon>
        <taxon>Spermatophyta</taxon>
        <taxon>Magnoliopsida</taxon>
        <taxon>eudicotyledons</taxon>
        <taxon>Gunneridae</taxon>
        <taxon>Pentapetalae</taxon>
        <taxon>rosids</taxon>
        <taxon>fabids</taxon>
        <taxon>Fabales</taxon>
        <taxon>Fabaceae</taxon>
        <taxon>Papilionoideae</taxon>
        <taxon>50 kb inversion clade</taxon>
        <taxon>NPAAA clade</taxon>
        <taxon>indigoferoid/millettioid clade</taxon>
        <taxon>Phaseoleae</taxon>
        <taxon>Psophocarpus</taxon>
    </lineage>
</organism>
<evidence type="ECO:0000313" key="2">
    <source>
        <dbReference type="Proteomes" id="UP001386955"/>
    </source>
</evidence>
<reference evidence="1 2" key="1">
    <citation type="submission" date="2024-01" db="EMBL/GenBank/DDBJ databases">
        <title>The genomes of 5 underutilized Papilionoideae crops provide insights into root nodulation and disease resistanc.</title>
        <authorList>
            <person name="Jiang F."/>
        </authorList>
    </citation>
    <scope>NUCLEOTIDE SEQUENCE [LARGE SCALE GENOMIC DNA]</scope>
    <source>
        <strain evidence="1">DUOXIRENSHENG_FW03</strain>
        <tissue evidence="1">Leaves</tissue>
    </source>
</reference>
<proteinExistence type="predicted"/>
<dbReference type="Proteomes" id="UP001386955">
    <property type="component" value="Unassembled WGS sequence"/>
</dbReference>
<sequence length="80" mass="9423">MGRRASSVVIGQGVVLNFCGNGCKGRKMVPIIWYNQSDYQHRRLIKFTLVNGLFLRSKNHLKYKIEKKRLLLQNTERHHK</sequence>